<accession>A0A430KMA0</accession>
<evidence type="ECO:0008006" key="3">
    <source>
        <dbReference type="Google" id="ProtNLM"/>
    </source>
</evidence>
<dbReference type="EMBL" id="RQXW01000020">
    <property type="protein sequence ID" value="RTE64586.1"/>
    <property type="molecule type" value="Genomic_DNA"/>
</dbReference>
<dbReference type="InterPro" id="IPR012337">
    <property type="entry name" value="RNaseH-like_sf"/>
</dbReference>
<protein>
    <recommendedName>
        <fullName evidence="3">Exonuclease domain-containing protein</fullName>
    </recommendedName>
</protein>
<sequence>MNLICLDLEASGLGPHSYPIEVAWKSTAGQSDSFLINPDSVPGWDFWDEYAEELHNLCVSELREKGVTADVACQRLNEQLQGLDVLSDAWEFDSFWLSRLFEATGETMAFRLIGLPALLSPDELLTYKLICKGQWRQHRAMNDVDHIIEAVLRVHSDRDA</sequence>
<proteinExistence type="predicted"/>
<dbReference type="RefSeq" id="WP_126159788.1">
    <property type="nucleotide sequence ID" value="NZ_RQXW01000020.1"/>
</dbReference>
<evidence type="ECO:0000313" key="1">
    <source>
        <dbReference type="EMBL" id="RTE64586.1"/>
    </source>
</evidence>
<dbReference type="InterPro" id="IPR036397">
    <property type="entry name" value="RNaseH_sf"/>
</dbReference>
<dbReference type="GO" id="GO:0003676">
    <property type="term" value="F:nucleic acid binding"/>
    <property type="evidence" value="ECO:0007669"/>
    <property type="project" value="InterPro"/>
</dbReference>
<gene>
    <name evidence="1" type="ORF">EH243_16625</name>
</gene>
<dbReference type="Gene3D" id="3.30.420.10">
    <property type="entry name" value="Ribonuclease H-like superfamily/Ribonuclease H"/>
    <property type="match status" value="1"/>
</dbReference>
<keyword evidence="2" id="KW-1185">Reference proteome</keyword>
<comment type="caution">
    <text evidence="1">The sequence shown here is derived from an EMBL/GenBank/DDBJ whole genome shotgun (WGS) entry which is preliminary data.</text>
</comment>
<reference evidence="1 2" key="1">
    <citation type="submission" date="2018-11" db="EMBL/GenBank/DDBJ databases">
        <title>The draft genome sequence of Amphritea opalescens ANRC-JH13T.</title>
        <authorList>
            <person name="Fang Z."/>
            <person name="Zhang Y."/>
            <person name="Han X."/>
        </authorList>
    </citation>
    <scope>NUCLEOTIDE SEQUENCE [LARGE SCALE GENOMIC DNA]</scope>
    <source>
        <strain evidence="1 2">ANRC-JH13</strain>
    </source>
</reference>
<organism evidence="1 2">
    <name type="scientific">Amphritea opalescens</name>
    <dbReference type="NCBI Taxonomy" id="2490544"/>
    <lineage>
        <taxon>Bacteria</taxon>
        <taxon>Pseudomonadati</taxon>
        <taxon>Pseudomonadota</taxon>
        <taxon>Gammaproteobacteria</taxon>
        <taxon>Oceanospirillales</taxon>
        <taxon>Oceanospirillaceae</taxon>
        <taxon>Amphritea</taxon>
    </lineage>
</organism>
<dbReference type="OrthoDB" id="5705783at2"/>
<dbReference type="Proteomes" id="UP000283087">
    <property type="component" value="Unassembled WGS sequence"/>
</dbReference>
<dbReference type="SUPFAM" id="SSF53098">
    <property type="entry name" value="Ribonuclease H-like"/>
    <property type="match status" value="1"/>
</dbReference>
<evidence type="ECO:0000313" key="2">
    <source>
        <dbReference type="Proteomes" id="UP000283087"/>
    </source>
</evidence>
<dbReference type="AlphaFoldDB" id="A0A430KMA0"/>
<name>A0A430KMA0_9GAMM</name>